<reference evidence="2" key="1">
    <citation type="submission" date="2020-12" db="EMBL/GenBank/DDBJ databases">
        <title>Metabolic potential, ecology and presence of endohyphal bacteria is reflected in genomic diversity of Mucoromycotina.</title>
        <authorList>
            <person name="Muszewska A."/>
            <person name="Okrasinska A."/>
            <person name="Steczkiewicz K."/>
            <person name="Drgas O."/>
            <person name="Orlowska M."/>
            <person name="Perlinska-Lenart U."/>
            <person name="Aleksandrzak-Piekarczyk T."/>
            <person name="Szatraj K."/>
            <person name="Zielenkiewicz U."/>
            <person name="Pilsyk S."/>
            <person name="Malc E."/>
            <person name="Mieczkowski P."/>
            <person name="Kruszewska J.S."/>
            <person name="Biernat P."/>
            <person name="Pawlowska J."/>
        </authorList>
    </citation>
    <scope>NUCLEOTIDE SEQUENCE</scope>
    <source>
        <strain evidence="2">WA0000051536</strain>
    </source>
</reference>
<evidence type="ECO:0000256" key="1">
    <source>
        <dbReference type="SAM" id="Phobius"/>
    </source>
</evidence>
<keyword evidence="1" id="KW-0472">Membrane</keyword>
<keyword evidence="1" id="KW-1133">Transmembrane helix</keyword>
<dbReference type="Proteomes" id="UP000612746">
    <property type="component" value="Unassembled WGS sequence"/>
</dbReference>
<organism evidence="2 3">
    <name type="scientific">Umbelopsis vinacea</name>
    <dbReference type="NCBI Taxonomy" id="44442"/>
    <lineage>
        <taxon>Eukaryota</taxon>
        <taxon>Fungi</taxon>
        <taxon>Fungi incertae sedis</taxon>
        <taxon>Mucoromycota</taxon>
        <taxon>Mucoromycotina</taxon>
        <taxon>Umbelopsidomycetes</taxon>
        <taxon>Umbelopsidales</taxon>
        <taxon>Umbelopsidaceae</taxon>
        <taxon>Umbelopsis</taxon>
    </lineage>
</organism>
<dbReference type="Gene3D" id="3.40.50.11340">
    <property type="match status" value="1"/>
</dbReference>
<comment type="caution">
    <text evidence="2">The sequence shown here is derived from an EMBL/GenBank/DDBJ whole genome shotgun (WGS) entry which is preliminary data.</text>
</comment>
<dbReference type="PANTHER" id="PTHR36050">
    <property type="entry name" value="O-FUCOSYLTRANSFERASE 30"/>
    <property type="match status" value="1"/>
</dbReference>
<dbReference type="OrthoDB" id="2266750at2759"/>
<feature type="transmembrane region" description="Helical" evidence="1">
    <location>
        <begin position="7"/>
        <end position="25"/>
    </location>
</feature>
<dbReference type="PANTHER" id="PTHR36050:SF1">
    <property type="entry name" value="O-FUCOSYLTRANSFERASE 30"/>
    <property type="match status" value="1"/>
</dbReference>
<dbReference type="AlphaFoldDB" id="A0A8H7Q8F2"/>
<dbReference type="EMBL" id="JAEPRA010000003">
    <property type="protein sequence ID" value="KAG2187230.1"/>
    <property type="molecule type" value="Genomic_DNA"/>
</dbReference>
<accession>A0A8H7Q8F2</accession>
<evidence type="ECO:0000313" key="2">
    <source>
        <dbReference type="EMBL" id="KAG2187230.1"/>
    </source>
</evidence>
<keyword evidence="3" id="KW-1185">Reference proteome</keyword>
<sequence>MPRSRHVLGLLIVIATISTGFYVAYDAPERLAIVRHEQAKAIVPIFDQSPITHVLDQEQYITYLPHSGFQAQRIAFENAIMVAHYTNRTLIAPMARLGANFEFGTFDQLRERYLSQTLDSADGISVPWSTLFDLEAVKTKYNVRIIEKTHGHTDGSPDIWIGEHPSPDIIHFINKTQALRSWKIYDKQNNPSPLGSYTYKLTVDELKAIDQPLLYFGSMWGGARVMYSQAANQAFQTFLRQHFKIVHPTLTSAADTAIYAMGGVDRYVAVQVLSVGRGKPNHDQQLDNAIQSLLSELDLDEMLMGDDVFAGRDCLEDRLSPKLYLATDLSSPYSNPVFTRLRSLFPCAVAYQDLVHWDMIQDPLANMTDDYGRNIGPYFVPLVDGIIASKATKFFSQQGSGYGQYFQQAWQIEHR</sequence>
<proteinExistence type="predicted"/>
<evidence type="ECO:0000313" key="3">
    <source>
        <dbReference type="Proteomes" id="UP000612746"/>
    </source>
</evidence>
<keyword evidence="1" id="KW-0812">Transmembrane</keyword>
<name>A0A8H7Q8F2_9FUNG</name>
<protein>
    <submittedName>
        <fullName evidence="2">Uncharacterized protein</fullName>
    </submittedName>
</protein>
<gene>
    <name evidence="2" type="ORF">INT44_004902</name>
</gene>